<dbReference type="AlphaFoldDB" id="A0A2M7EK12"/>
<dbReference type="SUPFAM" id="SSF51735">
    <property type="entry name" value="NAD(P)-binding Rossmann-fold domains"/>
    <property type="match status" value="1"/>
</dbReference>
<dbReference type="EMBL" id="PFEV01000121">
    <property type="protein sequence ID" value="PIV70914.1"/>
    <property type="molecule type" value="Genomic_DNA"/>
</dbReference>
<dbReference type="PRINTS" id="PR00081">
    <property type="entry name" value="GDHRDH"/>
</dbReference>
<comment type="similarity">
    <text evidence="1">Belongs to the short-chain dehydrogenases/reductases (SDR) family.</text>
</comment>
<proteinExistence type="inferred from homology"/>
<dbReference type="InterPro" id="IPR036291">
    <property type="entry name" value="NAD(P)-bd_dom_sf"/>
</dbReference>
<dbReference type="GO" id="GO:0016491">
    <property type="term" value="F:oxidoreductase activity"/>
    <property type="evidence" value="ECO:0007669"/>
    <property type="project" value="UniProtKB-KW"/>
</dbReference>
<dbReference type="Proteomes" id="UP000228762">
    <property type="component" value="Unassembled WGS sequence"/>
</dbReference>
<dbReference type="PANTHER" id="PTHR42901:SF1">
    <property type="entry name" value="ALCOHOL DEHYDROGENASE"/>
    <property type="match status" value="1"/>
</dbReference>
<dbReference type="Pfam" id="PF00106">
    <property type="entry name" value="adh_short"/>
    <property type="match status" value="1"/>
</dbReference>
<dbReference type="PANTHER" id="PTHR42901">
    <property type="entry name" value="ALCOHOL DEHYDROGENASE"/>
    <property type="match status" value="1"/>
</dbReference>
<sequence>QKSGTIVFINSAAGKQGYPNHTMYSTMKFGLTGFSQSLRQEAKKYGIRVLSIHPGGVNTGLYDNLKNKPDVNQYMDPKKMAEMIVYLSETSELSPDEISISRTTKI</sequence>
<gene>
    <name evidence="3" type="ORF">COW57_02550</name>
</gene>
<comment type="caution">
    <text evidence="3">The sequence shown here is derived from an EMBL/GenBank/DDBJ whole genome shotgun (WGS) entry which is preliminary data.</text>
</comment>
<dbReference type="CDD" id="cd05233">
    <property type="entry name" value="SDR_c"/>
    <property type="match status" value="1"/>
</dbReference>
<accession>A0A2M7EK12</accession>
<evidence type="ECO:0008006" key="5">
    <source>
        <dbReference type="Google" id="ProtNLM"/>
    </source>
</evidence>
<name>A0A2M7EK12_9BACT</name>
<evidence type="ECO:0000313" key="3">
    <source>
        <dbReference type="EMBL" id="PIV70914.1"/>
    </source>
</evidence>
<keyword evidence="2" id="KW-0560">Oxidoreductase</keyword>
<evidence type="ECO:0000256" key="2">
    <source>
        <dbReference type="ARBA" id="ARBA00023002"/>
    </source>
</evidence>
<organism evidence="3 4">
    <name type="scientific">Candidatus Roizmanbacteria bacterium CG17_big_fil_post_rev_8_21_14_2_50_39_7</name>
    <dbReference type="NCBI Taxonomy" id="1974858"/>
    <lineage>
        <taxon>Bacteria</taxon>
        <taxon>Candidatus Roizmaniibacteriota</taxon>
    </lineage>
</organism>
<evidence type="ECO:0000256" key="1">
    <source>
        <dbReference type="ARBA" id="ARBA00006484"/>
    </source>
</evidence>
<dbReference type="InterPro" id="IPR002347">
    <property type="entry name" value="SDR_fam"/>
</dbReference>
<protein>
    <recommendedName>
        <fullName evidence="5">Short-chain dehydrogenase</fullName>
    </recommendedName>
</protein>
<evidence type="ECO:0000313" key="4">
    <source>
        <dbReference type="Proteomes" id="UP000228762"/>
    </source>
</evidence>
<reference evidence="4" key="1">
    <citation type="submission" date="2017-09" db="EMBL/GenBank/DDBJ databases">
        <title>Depth-based differentiation of microbial function through sediment-hosted aquifers and enrichment of novel symbionts in the deep terrestrial subsurface.</title>
        <authorList>
            <person name="Probst A.J."/>
            <person name="Ladd B."/>
            <person name="Jarett J.K."/>
            <person name="Geller-Mcgrath D.E."/>
            <person name="Sieber C.M.K."/>
            <person name="Emerson J.B."/>
            <person name="Anantharaman K."/>
            <person name="Thomas B.C."/>
            <person name="Malmstrom R."/>
            <person name="Stieglmeier M."/>
            <person name="Klingl A."/>
            <person name="Woyke T."/>
            <person name="Ryan C.M."/>
            <person name="Banfield J.F."/>
        </authorList>
    </citation>
    <scope>NUCLEOTIDE SEQUENCE [LARGE SCALE GENOMIC DNA]</scope>
</reference>
<dbReference type="Gene3D" id="3.40.50.720">
    <property type="entry name" value="NAD(P)-binding Rossmann-like Domain"/>
    <property type="match status" value="1"/>
</dbReference>
<feature type="non-terminal residue" evidence="3">
    <location>
        <position position="1"/>
    </location>
</feature>